<evidence type="ECO:0000259" key="5">
    <source>
        <dbReference type="PROSITE" id="PS50011"/>
    </source>
</evidence>
<dbReference type="InterPro" id="IPR011009">
    <property type="entry name" value="Kinase-like_dom_sf"/>
</dbReference>
<keyword evidence="4" id="KW-0067">ATP-binding</keyword>
<dbReference type="InterPro" id="IPR000719">
    <property type="entry name" value="Prot_kinase_dom"/>
</dbReference>
<sequence>MVGVSPDESFLSLPKFPRDRFVIEMPTGSSGGPCVARTWDRQLERQVACKCELDPATFNTMTDAELDAAGLSESMRAQLERAMAVSRRYSLVREARLLSLVDHPNVMPILDVGRLDDRLAALVMPYLGGGTAAERDFAGPWQRVLEVAMQIGRGLAAIHDAGILHRDIKPSNILFDSEGWPRVADLGLACRTSDRENMADIVGTKAYMPPGVLEHGHQDVRDDLYAYCMVVFEMVYGRRPFATDADRDRGRVVKASRGGGTPRELYRILARGLAPDPDKRWPSMKALLLRMERVRGSARRPWPWAAAGLGLAASFAVGMLMSSRPAQADACEEVMSELDLIWNDEIRAELRGAFGTRKAGDGMQEMANRWLAVRAQECEIAKAAKFEIAPTPCSAVVRDRFQATVQAFRTPHLRAGSSFATVIAELPAPEHCIDHPEDAEWGYGGFLELRNIDVEVEALVRMGDLELARARQADYMELAHEQGAEYGVARAIFWRGEIRRLDGELDEAEADFELAYEEAWALGLGVFGAEVQMKLVAVAGERGEIGVVDAHAFAARAVLAEFRPDRVAELLQVHGLALASGPQEVRERGVGLLLRAVEQREAALQRYGGTRELLSQAHENYARGLLAVGRASEALKYLELALTVHEEEFGHGTWRTRGILLQEFLVFVDLGQLNSAEVAEGRILKLDWDGQNWARYTEDALWLAKNYADAAETRRAIKVLRAGRAIAVKHDLSNSIVRFDLALEEVANR</sequence>
<dbReference type="EC" id="2.7.11.1" evidence="6"/>
<dbReference type="Gene3D" id="1.10.510.10">
    <property type="entry name" value="Transferase(Phosphotransferase) domain 1"/>
    <property type="match status" value="1"/>
</dbReference>
<dbReference type="CDD" id="cd14014">
    <property type="entry name" value="STKc_PknB_like"/>
    <property type="match status" value="1"/>
</dbReference>
<keyword evidence="1 6" id="KW-0808">Transferase</keyword>
<reference evidence="6 7" key="1">
    <citation type="submission" date="2018-03" db="EMBL/GenBank/DDBJ databases">
        <title>Draft Genome Sequences of the Obligatory Marine Myxobacteria Enhygromyxa salina SWB005.</title>
        <authorList>
            <person name="Poehlein A."/>
            <person name="Moghaddam J.A."/>
            <person name="Harms H."/>
            <person name="Alanjari M."/>
            <person name="Koenig G.M."/>
            <person name="Daniel R."/>
            <person name="Schaeberle T.F."/>
        </authorList>
    </citation>
    <scope>NUCLEOTIDE SEQUENCE [LARGE SCALE GENOMIC DNA]</scope>
    <source>
        <strain evidence="6 7">SWB005</strain>
    </source>
</reference>
<keyword evidence="2" id="KW-0547">Nucleotide-binding</keyword>
<gene>
    <name evidence="6" type="primary">prkC_29</name>
    <name evidence="6" type="ORF">ENSA5_40310</name>
</gene>
<dbReference type="GO" id="GO:0005524">
    <property type="term" value="F:ATP binding"/>
    <property type="evidence" value="ECO:0007669"/>
    <property type="project" value="UniProtKB-KW"/>
</dbReference>
<comment type="caution">
    <text evidence="6">The sequence shown here is derived from an EMBL/GenBank/DDBJ whole genome shotgun (WGS) entry which is preliminary data.</text>
</comment>
<dbReference type="PROSITE" id="PS00108">
    <property type="entry name" value="PROTEIN_KINASE_ST"/>
    <property type="match status" value="1"/>
</dbReference>
<evidence type="ECO:0000256" key="1">
    <source>
        <dbReference type="ARBA" id="ARBA00022679"/>
    </source>
</evidence>
<dbReference type="Pfam" id="PF00069">
    <property type="entry name" value="Pkinase"/>
    <property type="match status" value="1"/>
</dbReference>
<name>A0A2S9XQ96_9BACT</name>
<dbReference type="SUPFAM" id="SSF48452">
    <property type="entry name" value="TPR-like"/>
    <property type="match status" value="1"/>
</dbReference>
<dbReference type="GO" id="GO:0004674">
    <property type="term" value="F:protein serine/threonine kinase activity"/>
    <property type="evidence" value="ECO:0007669"/>
    <property type="project" value="UniProtKB-EC"/>
</dbReference>
<proteinExistence type="predicted"/>
<dbReference type="Proteomes" id="UP000237968">
    <property type="component" value="Unassembled WGS sequence"/>
</dbReference>
<dbReference type="EMBL" id="PVNK01000174">
    <property type="protein sequence ID" value="PRP95033.1"/>
    <property type="molecule type" value="Genomic_DNA"/>
</dbReference>
<dbReference type="PROSITE" id="PS50011">
    <property type="entry name" value="PROTEIN_KINASE_DOM"/>
    <property type="match status" value="1"/>
</dbReference>
<evidence type="ECO:0000256" key="2">
    <source>
        <dbReference type="ARBA" id="ARBA00022741"/>
    </source>
</evidence>
<organism evidence="6 7">
    <name type="scientific">Enhygromyxa salina</name>
    <dbReference type="NCBI Taxonomy" id="215803"/>
    <lineage>
        <taxon>Bacteria</taxon>
        <taxon>Pseudomonadati</taxon>
        <taxon>Myxococcota</taxon>
        <taxon>Polyangia</taxon>
        <taxon>Nannocystales</taxon>
        <taxon>Nannocystaceae</taxon>
        <taxon>Enhygromyxa</taxon>
    </lineage>
</organism>
<evidence type="ECO:0000313" key="6">
    <source>
        <dbReference type="EMBL" id="PRP95033.1"/>
    </source>
</evidence>
<dbReference type="SMART" id="SM00220">
    <property type="entry name" value="S_TKc"/>
    <property type="match status" value="1"/>
</dbReference>
<dbReference type="SUPFAM" id="SSF56112">
    <property type="entry name" value="Protein kinase-like (PK-like)"/>
    <property type="match status" value="1"/>
</dbReference>
<feature type="domain" description="Protein kinase" evidence="5">
    <location>
        <begin position="21"/>
        <end position="294"/>
    </location>
</feature>
<keyword evidence="7" id="KW-1185">Reference proteome</keyword>
<evidence type="ECO:0000313" key="7">
    <source>
        <dbReference type="Proteomes" id="UP000237968"/>
    </source>
</evidence>
<dbReference type="Gene3D" id="1.25.40.10">
    <property type="entry name" value="Tetratricopeptide repeat domain"/>
    <property type="match status" value="1"/>
</dbReference>
<dbReference type="PANTHER" id="PTHR43289">
    <property type="entry name" value="MITOGEN-ACTIVATED PROTEIN KINASE KINASE KINASE 20-RELATED"/>
    <property type="match status" value="1"/>
</dbReference>
<protein>
    <submittedName>
        <fullName evidence="6">Serine/threonine-protein kinase PrkC</fullName>
        <ecNumber evidence="6">2.7.11.1</ecNumber>
    </submittedName>
</protein>
<accession>A0A2S9XQ96</accession>
<dbReference type="InterPro" id="IPR011990">
    <property type="entry name" value="TPR-like_helical_dom_sf"/>
</dbReference>
<dbReference type="PANTHER" id="PTHR43289:SF6">
    <property type="entry name" value="SERINE_THREONINE-PROTEIN KINASE NEKL-3"/>
    <property type="match status" value="1"/>
</dbReference>
<keyword evidence="3 6" id="KW-0418">Kinase</keyword>
<dbReference type="Gene3D" id="3.30.200.20">
    <property type="entry name" value="Phosphorylase Kinase, domain 1"/>
    <property type="match status" value="1"/>
</dbReference>
<evidence type="ECO:0000256" key="4">
    <source>
        <dbReference type="ARBA" id="ARBA00022840"/>
    </source>
</evidence>
<dbReference type="RefSeq" id="WP_181197976.1">
    <property type="nucleotide sequence ID" value="NZ_PVNK01000174.1"/>
</dbReference>
<dbReference type="InterPro" id="IPR008271">
    <property type="entry name" value="Ser/Thr_kinase_AS"/>
</dbReference>
<dbReference type="AlphaFoldDB" id="A0A2S9XQ96"/>
<evidence type="ECO:0000256" key="3">
    <source>
        <dbReference type="ARBA" id="ARBA00022777"/>
    </source>
</evidence>